<dbReference type="InterPro" id="IPR002328">
    <property type="entry name" value="ADH_Zn_CS"/>
</dbReference>
<evidence type="ECO:0000313" key="15">
    <source>
        <dbReference type="EMBL" id="TVU08254.1"/>
    </source>
</evidence>
<dbReference type="InterPro" id="IPR011032">
    <property type="entry name" value="GroES-like_sf"/>
</dbReference>
<evidence type="ECO:0000256" key="5">
    <source>
        <dbReference type="ARBA" id="ARBA00022733"/>
    </source>
</evidence>
<evidence type="ECO:0000256" key="3">
    <source>
        <dbReference type="ARBA" id="ARBA00013171"/>
    </source>
</evidence>
<keyword evidence="4" id="KW-0479">Metal-binding</keyword>
<evidence type="ECO:0000256" key="12">
    <source>
        <dbReference type="ARBA" id="ARBA00049311"/>
    </source>
</evidence>
<organism evidence="15 16">
    <name type="scientific">Eragrostis curvula</name>
    <name type="common">weeping love grass</name>
    <dbReference type="NCBI Taxonomy" id="38414"/>
    <lineage>
        <taxon>Eukaryota</taxon>
        <taxon>Viridiplantae</taxon>
        <taxon>Streptophyta</taxon>
        <taxon>Embryophyta</taxon>
        <taxon>Tracheophyta</taxon>
        <taxon>Spermatophyta</taxon>
        <taxon>Magnoliopsida</taxon>
        <taxon>Liliopsida</taxon>
        <taxon>Poales</taxon>
        <taxon>Poaceae</taxon>
        <taxon>PACMAD clade</taxon>
        <taxon>Chloridoideae</taxon>
        <taxon>Eragrostideae</taxon>
        <taxon>Eragrostidinae</taxon>
        <taxon>Eragrostis</taxon>
    </lineage>
</organism>
<evidence type="ECO:0000256" key="1">
    <source>
        <dbReference type="ARBA" id="ARBA00001947"/>
    </source>
</evidence>
<dbReference type="SUPFAM" id="SSF50129">
    <property type="entry name" value="GroES-like"/>
    <property type="match status" value="1"/>
</dbReference>
<dbReference type="Pfam" id="PF08240">
    <property type="entry name" value="ADH_N"/>
    <property type="match status" value="1"/>
</dbReference>
<accession>A0A5J9TAA4</accession>
<sequence length="159" mass="17149">MPVPATSMHQTKQEHEASSLSSLADPSFILESCLLLSSFRKMGSEASERTVVGWAATDAGGHLSPYTYTLRKTGPEDVVVKVLYCGVCHTDIHQVKNHLGSSNYPMVPGHEVVGELEEVGAAVTKYRAGDVVGVGIVVGCCRQCYPCKSSNEQYCNKKI</sequence>
<keyword evidence="6" id="KW-0862">Zinc</keyword>
<dbReference type="AlphaFoldDB" id="A0A5J9TAA4"/>
<dbReference type="EC" id="1.1.1.195" evidence="3"/>
<name>A0A5J9TAA4_9POAL</name>
<comment type="cofactor">
    <cofactor evidence="1">
        <name>Zn(2+)</name>
        <dbReference type="ChEBI" id="CHEBI:29105"/>
    </cofactor>
</comment>
<dbReference type="InterPro" id="IPR047109">
    <property type="entry name" value="CAD-like"/>
</dbReference>
<dbReference type="PROSITE" id="PS00059">
    <property type="entry name" value="ADH_ZINC"/>
    <property type="match status" value="1"/>
</dbReference>
<keyword evidence="5" id="KW-0438">Lignin biosynthesis</keyword>
<evidence type="ECO:0000256" key="7">
    <source>
        <dbReference type="ARBA" id="ARBA00022857"/>
    </source>
</evidence>
<evidence type="ECO:0000256" key="2">
    <source>
        <dbReference type="ARBA" id="ARBA00004928"/>
    </source>
</evidence>
<comment type="catalytic activity">
    <reaction evidence="9">
        <text>(E)-4-coumaroyl alcohol + NADP(+) = (E)-4-coumaraldehyde + NADPH + H(+)</text>
        <dbReference type="Rhea" id="RHEA:45724"/>
        <dbReference type="ChEBI" id="CHEBI:15378"/>
        <dbReference type="ChEBI" id="CHEBI:28353"/>
        <dbReference type="ChEBI" id="CHEBI:57783"/>
        <dbReference type="ChEBI" id="CHEBI:58349"/>
        <dbReference type="ChEBI" id="CHEBI:64555"/>
        <dbReference type="EC" id="1.1.1.195"/>
    </reaction>
    <physiologicalReaction direction="right-to-left" evidence="9">
        <dbReference type="Rhea" id="RHEA:45726"/>
    </physiologicalReaction>
</comment>
<evidence type="ECO:0000256" key="8">
    <source>
        <dbReference type="ARBA" id="ARBA00023002"/>
    </source>
</evidence>
<evidence type="ECO:0000256" key="6">
    <source>
        <dbReference type="ARBA" id="ARBA00022833"/>
    </source>
</evidence>
<evidence type="ECO:0000256" key="13">
    <source>
        <dbReference type="ARBA" id="ARBA00049332"/>
    </source>
</evidence>
<keyword evidence="8" id="KW-0560">Oxidoreductase</keyword>
<evidence type="ECO:0000259" key="14">
    <source>
        <dbReference type="Pfam" id="PF08240"/>
    </source>
</evidence>
<comment type="catalytic activity">
    <reaction evidence="13">
        <text>(E)-cinnamyl alcohol + NADP(+) = (E)-cinnamaldehyde + NADPH + H(+)</text>
        <dbReference type="Rhea" id="RHEA:10392"/>
        <dbReference type="ChEBI" id="CHEBI:15378"/>
        <dbReference type="ChEBI" id="CHEBI:16731"/>
        <dbReference type="ChEBI" id="CHEBI:33227"/>
        <dbReference type="ChEBI" id="CHEBI:57783"/>
        <dbReference type="ChEBI" id="CHEBI:58349"/>
        <dbReference type="EC" id="1.1.1.195"/>
    </reaction>
    <physiologicalReaction direction="right-to-left" evidence="13">
        <dbReference type="Rhea" id="RHEA:10394"/>
    </physiologicalReaction>
</comment>
<dbReference type="InterPro" id="IPR013154">
    <property type="entry name" value="ADH-like_N"/>
</dbReference>
<feature type="domain" description="Alcohol dehydrogenase-like N-terminal" evidence="14">
    <location>
        <begin position="74"/>
        <end position="155"/>
    </location>
</feature>
<keyword evidence="16" id="KW-1185">Reference proteome</keyword>
<dbReference type="GO" id="GO:0008270">
    <property type="term" value="F:zinc ion binding"/>
    <property type="evidence" value="ECO:0007669"/>
    <property type="project" value="InterPro"/>
</dbReference>
<feature type="non-terminal residue" evidence="15">
    <location>
        <position position="1"/>
    </location>
</feature>
<comment type="catalytic activity">
    <reaction evidence="10">
        <text>(E)-sinapyl alcohol + NADP(+) = (E)-sinapaldehyde + NADPH + H(+)</text>
        <dbReference type="Rhea" id="RHEA:45704"/>
        <dbReference type="ChEBI" id="CHEBI:15378"/>
        <dbReference type="ChEBI" id="CHEBI:27949"/>
        <dbReference type="ChEBI" id="CHEBI:57783"/>
        <dbReference type="ChEBI" id="CHEBI:58349"/>
        <dbReference type="ChEBI" id="CHEBI:64557"/>
        <dbReference type="EC" id="1.1.1.195"/>
    </reaction>
    <physiologicalReaction direction="right-to-left" evidence="10">
        <dbReference type="Rhea" id="RHEA:45706"/>
    </physiologicalReaction>
</comment>
<keyword evidence="7" id="KW-0521">NADP</keyword>
<gene>
    <name evidence="15" type="ORF">EJB05_41651</name>
</gene>
<dbReference type="PANTHER" id="PTHR42683">
    <property type="entry name" value="ALDEHYDE REDUCTASE"/>
    <property type="match status" value="1"/>
</dbReference>
<comment type="caution">
    <text evidence="15">The sequence shown here is derived from an EMBL/GenBank/DDBJ whole genome shotgun (WGS) entry which is preliminary data.</text>
</comment>
<dbReference type="Gene3D" id="3.90.180.10">
    <property type="entry name" value="Medium-chain alcohol dehydrogenases, catalytic domain"/>
    <property type="match status" value="1"/>
</dbReference>
<dbReference type="EMBL" id="RWGY01000039">
    <property type="protein sequence ID" value="TVU08254.1"/>
    <property type="molecule type" value="Genomic_DNA"/>
</dbReference>
<dbReference type="GO" id="GO:0009809">
    <property type="term" value="P:lignin biosynthetic process"/>
    <property type="evidence" value="ECO:0007669"/>
    <property type="project" value="UniProtKB-KW"/>
</dbReference>
<evidence type="ECO:0000256" key="9">
    <source>
        <dbReference type="ARBA" id="ARBA00047329"/>
    </source>
</evidence>
<protein>
    <recommendedName>
        <fullName evidence="3">cinnamyl-alcohol dehydrogenase</fullName>
        <ecNumber evidence="3">1.1.1.195</ecNumber>
    </recommendedName>
</protein>
<evidence type="ECO:0000256" key="10">
    <source>
        <dbReference type="ARBA" id="ARBA00048379"/>
    </source>
</evidence>
<comment type="catalytic activity">
    <reaction evidence="12">
        <text>(E)-coniferol + NADP(+) = (E)-coniferaldehyde + NADPH + H(+)</text>
        <dbReference type="Rhea" id="RHEA:22444"/>
        <dbReference type="ChEBI" id="CHEBI:15378"/>
        <dbReference type="ChEBI" id="CHEBI:16547"/>
        <dbReference type="ChEBI" id="CHEBI:17745"/>
        <dbReference type="ChEBI" id="CHEBI:57783"/>
        <dbReference type="ChEBI" id="CHEBI:58349"/>
        <dbReference type="EC" id="1.1.1.195"/>
    </reaction>
    <physiologicalReaction direction="right-to-left" evidence="12">
        <dbReference type="Rhea" id="RHEA:22446"/>
    </physiologicalReaction>
</comment>
<dbReference type="OrthoDB" id="1879366at2759"/>
<comment type="pathway">
    <text evidence="2">Aromatic compound metabolism; phenylpropanoid biosynthesis.</text>
</comment>
<evidence type="ECO:0000256" key="4">
    <source>
        <dbReference type="ARBA" id="ARBA00022723"/>
    </source>
</evidence>
<dbReference type="Proteomes" id="UP000324897">
    <property type="component" value="Chromosome 3"/>
</dbReference>
<comment type="catalytic activity">
    <reaction evidence="11">
        <text>(E)-caffeyl alcohol + NADP(+) = (E)-caffeyl aldehyde + NADPH + H(+)</text>
        <dbReference type="Rhea" id="RHEA:45728"/>
        <dbReference type="ChEBI" id="CHEBI:15378"/>
        <dbReference type="ChEBI" id="CHEBI:28323"/>
        <dbReference type="ChEBI" id="CHEBI:31334"/>
        <dbReference type="ChEBI" id="CHEBI:57783"/>
        <dbReference type="ChEBI" id="CHEBI:58349"/>
    </reaction>
    <physiologicalReaction direction="right-to-left" evidence="11">
        <dbReference type="Rhea" id="RHEA:45730"/>
    </physiologicalReaction>
</comment>
<evidence type="ECO:0000256" key="11">
    <source>
        <dbReference type="ARBA" id="ARBA00049226"/>
    </source>
</evidence>
<dbReference type="GO" id="GO:0045551">
    <property type="term" value="F:cinnamyl-alcohol dehydrogenase activity"/>
    <property type="evidence" value="ECO:0007669"/>
    <property type="project" value="UniProtKB-EC"/>
</dbReference>
<evidence type="ECO:0000313" key="16">
    <source>
        <dbReference type="Proteomes" id="UP000324897"/>
    </source>
</evidence>
<dbReference type="Gramene" id="TVU08254">
    <property type="protein sequence ID" value="TVU08254"/>
    <property type="gene ID" value="EJB05_41651"/>
</dbReference>
<proteinExistence type="predicted"/>
<reference evidence="15 16" key="1">
    <citation type="journal article" date="2019" name="Sci. Rep.">
        <title>A high-quality genome of Eragrostis curvula grass provides insights into Poaceae evolution and supports new strategies to enhance forage quality.</title>
        <authorList>
            <person name="Carballo J."/>
            <person name="Santos B.A.C.M."/>
            <person name="Zappacosta D."/>
            <person name="Garbus I."/>
            <person name="Selva J.P."/>
            <person name="Gallo C.A."/>
            <person name="Diaz A."/>
            <person name="Albertini E."/>
            <person name="Caccamo M."/>
            <person name="Echenique V."/>
        </authorList>
    </citation>
    <scope>NUCLEOTIDE SEQUENCE [LARGE SCALE GENOMIC DNA]</scope>
    <source>
        <strain evidence="16">cv. Victoria</strain>
        <tissue evidence="15">Leaf</tissue>
    </source>
</reference>